<keyword evidence="1" id="KW-0812">Transmembrane</keyword>
<protein>
    <recommendedName>
        <fullName evidence="4">Type 4 fimbrial biogenesis protein PilX N-terminal domain-containing protein</fullName>
    </recommendedName>
</protein>
<dbReference type="EMBL" id="PFGP01000107">
    <property type="protein sequence ID" value="PIW66169.1"/>
    <property type="molecule type" value="Genomic_DNA"/>
</dbReference>
<comment type="caution">
    <text evidence="2">The sequence shown here is derived from an EMBL/GenBank/DDBJ whole genome shotgun (WGS) entry which is preliminary data.</text>
</comment>
<feature type="transmembrane region" description="Helical" evidence="1">
    <location>
        <begin position="6"/>
        <end position="29"/>
    </location>
</feature>
<name>A0A2J0LG29_9BACT</name>
<gene>
    <name evidence="2" type="ORF">COW11_04705</name>
</gene>
<evidence type="ECO:0000313" key="3">
    <source>
        <dbReference type="Proteomes" id="UP000231267"/>
    </source>
</evidence>
<reference evidence="2 3" key="1">
    <citation type="submission" date="2017-09" db="EMBL/GenBank/DDBJ databases">
        <title>Depth-based differentiation of microbial function through sediment-hosted aquifers and enrichment of novel symbionts in the deep terrestrial subsurface.</title>
        <authorList>
            <person name="Probst A.J."/>
            <person name="Ladd B."/>
            <person name="Jarett J.K."/>
            <person name="Geller-Mcgrath D.E."/>
            <person name="Sieber C.M."/>
            <person name="Emerson J.B."/>
            <person name="Anantharaman K."/>
            <person name="Thomas B.C."/>
            <person name="Malmstrom R."/>
            <person name="Stieglmeier M."/>
            <person name="Klingl A."/>
            <person name="Woyke T."/>
            <person name="Ryan C.M."/>
            <person name="Banfield J.F."/>
        </authorList>
    </citation>
    <scope>NUCLEOTIDE SEQUENCE [LARGE SCALE GENOMIC DNA]</scope>
    <source>
        <strain evidence="2">CG12_big_fil_rev_8_21_14_0_65_43_15</strain>
    </source>
</reference>
<sequence>MNNKGTALIVTMIYLIIITIICAAVLSFSSGHYRFVSQRVDKFQNLYYSEGGLYLGLTGARGIYYIQPGDANTTVNVTSSSGNPQARRDYTAL</sequence>
<dbReference type="AlphaFoldDB" id="A0A2J0LG29"/>
<keyword evidence="1" id="KW-1133">Transmembrane helix</keyword>
<dbReference type="Proteomes" id="UP000231267">
    <property type="component" value="Unassembled WGS sequence"/>
</dbReference>
<accession>A0A2J0LG29</accession>
<keyword evidence="1" id="KW-0472">Membrane</keyword>
<evidence type="ECO:0008006" key="4">
    <source>
        <dbReference type="Google" id="ProtNLM"/>
    </source>
</evidence>
<evidence type="ECO:0000256" key="1">
    <source>
        <dbReference type="SAM" id="Phobius"/>
    </source>
</evidence>
<organism evidence="2 3">
    <name type="scientific">Candidatus Taenaricola geysiri</name>
    <dbReference type="NCBI Taxonomy" id="1974752"/>
    <lineage>
        <taxon>Bacteria</taxon>
        <taxon>Pseudomonadati</taxon>
        <taxon>Candidatus Omnitrophota</taxon>
        <taxon>Candidatus Taenaricola</taxon>
    </lineage>
</organism>
<evidence type="ECO:0000313" key="2">
    <source>
        <dbReference type="EMBL" id="PIW66169.1"/>
    </source>
</evidence>
<proteinExistence type="predicted"/>